<dbReference type="Pfam" id="PF20129">
    <property type="entry name" value="DUF6519"/>
    <property type="match status" value="1"/>
</dbReference>
<dbReference type="EMBL" id="FOCP01000001">
    <property type="protein sequence ID" value="SEM71435.1"/>
    <property type="molecule type" value="Genomic_DNA"/>
</dbReference>
<dbReference type="InterPro" id="IPR012334">
    <property type="entry name" value="Pectin_lyas_fold"/>
</dbReference>
<evidence type="ECO:0000313" key="2">
    <source>
        <dbReference type="Proteomes" id="UP000199459"/>
    </source>
</evidence>
<dbReference type="Proteomes" id="UP000199459">
    <property type="component" value="Unassembled WGS sequence"/>
</dbReference>
<gene>
    <name evidence="1" type="ORF">SAMN05216325_101211</name>
</gene>
<evidence type="ECO:0008006" key="3">
    <source>
        <dbReference type="Google" id="ProtNLM"/>
    </source>
</evidence>
<dbReference type="InterPro" id="IPR045392">
    <property type="entry name" value="DUF6519"/>
</dbReference>
<organism evidence="1 2">
    <name type="scientific">Nitrosomonas marina</name>
    <dbReference type="NCBI Taxonomy" id="917"/>
    <lineage>
        <taxon>Bacteria</taxon>
        <taxon>Pseudomonadati</taxon>
        <taxon>Pseudomonadota</taxon>
        <taxon>Betaproteobacteria</taxon>
        <taxon>Nitrosomonadales</taxon>
        <taxon>Nitrosomonadaceae</taxon>
        <taxon>Nitrosomonas</taxon>
    </lineage>
</organism>
<accession>A0A1H8AL02</accession>
<reference evidence="1 2" key="1">
    <citation type="submission" date="2016-10" db="EMBL/GenBank/DDBJ databases">
        <authorList>
            <person name="de Groot N.N."/>
        </authorList>
    </citation>
    <scope>NUCLEOTIDE SEQUENCE [LARGE SCALE GENOMIC DNA]</scope>
    <source>
        <strain evidence="1 2">Nm22</strain>
    </source>
</reference>
<name>A0A1H8AL02_9PROT</name>
<sequence>MKTHISRNSFDAKKRYSGIYQQMGRMLTDADWNELADIDKSRVTDALIDVIGSGTPRERGLVGITENPDGSRSYALQWGYCYVDGLIAQVRPDPAATLSDASGTVFEYEHQADFPGAPALPGGDYRLYVDIWERTVIALEDTDLRDPGLQGADTCTRTQTMAQVKWCETGVDPEDNVQNPSVGNAKLTLTVRQGSTEPDPCDPCADEIVLQDKLGNYLFRVEVHHVQFDGTSGQPQRVVLKWSSENGAEQHIIDDEPPGFSSSNWVYEFFDGYSDPDALTPETYDSEKHLGKHLVTAFTPVRGELVNGYPGSAPSGFTAVRRWDGYCELEKSGTEWVLLGGADRGVTLSTSSSADAHGHVIEGSTVAINHDVMTLTIELADWQMLAGDFWYAVVRQAVNVAGEILLSTAEPAGIHHHYMLLGTISGGIFAPEESLICQRFGFPPLTDLQAGDVCYRVPDCGDNAQPTIASLLAQLLGTDFPDGSNARANLRQIIDALLCHHAATTLPVIKDETLCQSLQAPEIRSVQDALNLLCQREIDGCATYTVFPRPGWESVFDQIVDNQDASLCFREGEYQLSTEKQVQGKGHLKISGAGAGTRIVTSTGETALWFESCASVTIRDMYVEARSAGNSGELKTLNGALTFQNCAQVHLNQVTLRNAAGTRPGATCLTVRHTDSQTGTAQIQGCYCDVGHQQIGMLFLNMERLTVRDNHIKTRPKPRSWTLQTQLSDRLFAARARRLLINSGEVRNFESTRAAGKKNIQMDAANSNRRIMIESPVAGNVWKTSLTRELGANTVASNQVLLNAARTIAARVLTDPVYRAGILPFENWFTALGSQNPSVAYKGIVCGGRTAKDVRILNNSLDGVQEGIHIGVSDRKQSGNQRYQAGRVTIEGNTIHVLLPPVTVHRRGGIFCGNCNHLSIIDNHMTIQRFSFSRQTEIEGIRIFGTMGRMFIVRQNYMSNCTIGVRVHPIGSNPDINNQWMVADNMMPQASLAVVAPSSVMKTNNLK</sequence>
<protein>
    <recommendedName>
        <fullName evidence="3">Right handed beta helix region</fullName>
    </recommendedName>
</protein>
<dbReference type="OrthoDB" id="134981at2"/>
<proteinExistence type="predicted"/>
<dbReference type="RefSeq" id="WP_090627108.1">
    <property type="nucleotide sequence ID" value="NZ_FOCP01000001.1"/>
</dbReference>
<evidence type="ECO:0000313" key="1">
    <source>
        <dbReference type="EMBL" id="SEM71435.1"/>
    </source>
</evidence>
<dbReference type="SUPFAM" id="SSF51126">
    <property type="entry name" value="Pectin lyase-like"/>
    <property type="match status" value="1"/>
</dbReference>
<dbReference type="AlphaFoldDB" id="A0A1H8AL02"/>
<dbReference type="STRING" id="917.SAMN05216326_11115"/>
<dbReference type="InterPro" id="IPR011050">
    <property type="entry name" value="Pectin_lyase_fold/virulence"/>
</dbReference>
<dbReference type="Gene3D" id="2.160.20.10">
    <property type="entry name" value="Single-stranded right-handed beta-helix, Pectin lyase-like"/>
    <property type="match status" value="1"/>
</dbReference>